<organism evidence="1 2">
    <name type="scientific">Sporolactobacillus inulinus</name>
    <dbReference type="NCBI Taxonomy" id="2078"/>
    <lineage>
        <taxon>Bacteria</taxon>
        <taxon>Bacillati</taxon>
        <taxon>Bacillota</taxon>
        <taxon>Bacilli</taxon>
        <taxon>Bacillales</taxon>
        <taxon>Sporolactobacillaceae</taxon>
        <taxon>Sporolactobacillus</taxon>
    </lineage>
</organism>
<gene>
    <name evidence="1" type="ORF">NBRC111894_70</name>
</gene>
<proteinExistence type="predicted"/>
<name>A0A4Y1Z6G8_9BACL</name>
<reference evidence="1" key="1">
    <citation type="submission" date="2017-11" db="EMBL/GenBank/DDBJ databases">
        <title>Draft Genome Sequence of Sporolactobacillus inulinus NBRC 111894 Isolated from Koso, a Japanese Sugar-Vegetable Fermented Beverage.</title>
        <authorList>
            <person name="Chiou T.Y."/>
            <person name="Oshima K."/>
            <person name="Suda W."/>
            <person name="Hattori M."/>
            <person name="Takahashi T."/>
        </authorList>
    </citation>
    <scope>NUCLEOTIDE SEQUENCE [LARGE SCALE GENOMIC DNA]</scope>
    <source>
        <strain evidence="1">NBRC111894</strain>
    </source>
</reference>
<dbReference type="Proteomes" id="UP000319716">
    <property type="component" value="Unassembled WGS sequence"/>
</dbReference>
<evidence type="ECO:0000313" key="2">
    <source>
        <dbReference type="Proteomes" id="UP000319716"/>
    </source>
</evidence>
<accession>A0A4Y1Z6G8</accession>
<dbReference type="AlphaFoldDB" id="A0A4Y1Z6G8"/>
<dbReference type="InterPro" id="IPR010994">
    <property type="entry name" value="RuvA_2-like"/>
</dbReference>
<dbReference type="SUPFAM" id="SSF47781">
    <property type="entry name" value="RuvA domain 2-like"/>
    <property type="match status" value="1"/>
</dbReference>
<protein>
    <submittedName>
        <fullName evidence="1">Rossmann fold nucleotide-binding protein Smf</fullName>
    </submittedName>
</protein>
<evidence type="ECO:0000313" key="1">
    <source>
        <dbReference type="EMBL" id="GAY74516.1"/>
    </source>
</evidence>
<comment type="caution">
    <text evidence="1">The sequence shown here is derived from an EMBL/GenBank/DDBJ whole genome shotgun (WGS) entry which is preliminary data.</text>
</comment>
<sequence>MDHFTRELIVLNHCRGVGRKMIWRLLQRDPDLSRFRNYSARDIQRFFHISQAKANVFIDDLHQLDPKNCCQCFTRSRLPP</sequence>
<dbReference type="EMBL" id="BEXB01000001">
    <property type="protein sequence ID" value="GAY74516.1"/>
    <property type="molecule type" value="Genomic_DNA"/>
</dbReference>